<keyword evidence="4" id="KW-0812">Transmembrane</keyword>
<dbReference type="Pfam" id="PF25973">
    <property type="entry name" value="BSH_CzcB"/>
    <property type="match status" value="1"/>
</dbReference>
<keyword evidence="4" id="KW-1133">Transmembrane helix</keyword>
<evidence type="ECO:0000256" key="4">
    <source>
        <dbReference type="SAM" id="Phobius"/>
    </source>
</evidence>
<dbReference type="InterPro" id="IPR058647">
    <property type="entry name" value="BSH_CzcB-like"/>
</dbReference>
<organism evidence="6 7">
    <name type="scientific">Brevifollis gellanilyticus</name>
    <dbReference type="NCBI Taxonomy" id="748831"/>
    <lineage>
        <taxon>Bacteria</taxon>
        <taxon>Pseudomonadati</taxon>
        <taxon>Verrucomicrobiota</taxon>
        <taxon>Verrucomicrobiia</taxon>
        <taxon>Verrucomicrobiales</taxon>
        <taxon>Verrucomicrobiaceae</taxon>
    </lineage>
</organism>
<feature type="transmembrane region" description="Helical" evidence="4">
    <location>
        <begin position="414"/>
        <end position="432"/>
    </location>
</feature>
<feature type="transmembrane region" description="Helical" evidence="4">
    <location>
        <begin position="298"/>
        <end position="318"/>
    </location>
</feature>
<dbReference type="OrthoDB" id="9800627at2"/>
<dbReference type="Gene3D" id="2.40.30.170">
    <property type="match status" value="1"/>
</dbReference>
<name>A0A512ME81_9BACT</name>
<keyword evidence="7" id="KW-1185">Reference proteome</keyword>
<reference evidence="6 7" key="1">
    <citation type="submission" date="2019-07" db="EMBL/GenBank/DDBJ databases">
        <title>Whole genome shotgun sequence of Brevifollis gellanilyticus NBRC 108608.</title>
        <authorList>
            <person name="Hosoyama A."/>
            <person name="Uohara A."/>
            <person name="Ohji S."/>
            <person name="Ichikawa N."/>
        </authorList>
    </citation>
    <scope>NUCLEOTIDE SEQUENCE [LARGE SCALE GENOMIC DNA]</scope>
    <source>
        <strain evidence="6 7">NBRC 108608</strain>
    </source>
</reference>
<accession>A0A512ME81</accession>
<feature type="transmembrane region" description="Helical" evidence="4">
    <location>
        <begin position="269"/>
        <end position="292"/>
    </location>
</feature>
<dbReference type="SUPFAM" id="SSF111369">
    <property type="entry name" value="HlyD-like secretion proteins"/>
    <property type="match status" value="1"/>
</dbReference>
<comment type="subcellular location">
    <subcellularLocation>
        <location evidence="1">Cell envelope</location>
    </subcellularLocation>
</comment>
<dbReference type="GO" id="GO:0030313">
    <property type="term" value="C:cell envelope"/>
    <property type="evidence" value="ECO:0007669"/>
    <property type="project" value="UniProtKB-SubCell"/>
</dbReference>
<evidence type="ECO:0000313" key="7">
    <source>
        <dbReference type="Proteomes" id="UP000321577"/>
    </source>
</evidence>
<evidence type="ECO:0000256" key="3">
    <source>
        <dbReference type="SAM" id="Coils"/>
    </source>
</evidence>
<dbReference type="Gene3D" id="1.10.287.470">
    <property type="entry name" value="Helix hairpin bin"/>
    <property type="match status" value="1"/>
</dbReference>
<feature type="domain" description="CzcB-like barrel-sandwich hybrid" evidence="5">
    <location>
        <begin position="485"/>
        <end position="586"/>
    </location>
</feature>
<evidence type="ECO:0000313" key="6">
    <source>
        <dbReference type="EMBL" id="GEP45026.1"/>
    </source>
</evidence>
<keyword evidence="2 3" id="KW-0175">Coiled coil</keyword>
<evidence type="ECO:0000256" key="2">
    <source>
        <dbReference type="ARBA" id="ARBA00023054"/>
    </source>
</evidence>
<proteinExistence type="predicted"/>
<dbReference type="Proteomes" id="UP000321577">
    <property type="component" value="Unassembled WGS sequence"/>
</dbReference>
<dbReference type="InterPro" id="IPR050465">
    <property type="entry name" value="UPF0194_transport"/>
</dbReference>
<dbReference type="Gene3D" id="2.40.50.100">
    <property type="match status" value="1"/>
</dbReference>
<sequence length="737" mass="82292">MNTALSIREITADAPLPPDVTSTVPSALRSDLKISHQLFEGRAYAIIKDPLSLKYFRLPAEDYALAALFDGRRDVSAIRAAFLRQQPQAALNQTRDEITERILRFANELMLGGFLEATGAGVRQQQKLENLRQPVITPWSLFMKMLFLKIPLFDPDPLLIRMERRMRWIWSWAGFSLSMVIFLAGLVVFVLNWPRISPSLNDFLTLPNLALVWALTILVKVVHEFGHGLTCKHYGGEVHEMGFMAMVFSPFLYADVTDSYLFPNKRHRMLVAAAGIYIELVIAAIATLLWAVSQPGTTQQLLFNLMLITSVWTILFNANPLMKFDGYYILTDLLDVPNLRAKAQMCVSEMFRRFLFGKNEGAPANAALLPRRRRGWFVFYSIAAQLYLLQITLGIAMIFHHMLKPYGLAWLGDWLGIGALFSMLIAPVAAFFKKQTASSHTTTLKGRRRPWLVLSGLLVTTALVLQIPWPVRIERPAVLQPVNAAFVRAEVAGRLERIEVKTGQQVKKDDVVATLSSTQISSKLRATEIQVERAKRELDLTIGAAEPAAYKQSQALLAQAEAALQEARRLETRLTLRAPQDGIVLTPDLDRLASGSLRPGDALCEIADLDPIHIYIPLGEHQARHIRAGQKVELRVPAFPGRTIEGSVLEDSKTPPARELPPNLVATLGGDLAAQPDAQGHLKPIETTFGVLVSLPNADGFLRPGMTGTARLHGDEQPLWRSLWMKVLDFISLDYRL</sequence>
<comment type="caution">
    <text evidence="6">The sequence shown here is derived from an EMBL/GenBank/DDBJ whole genome shotgun (WGS) entry which is preliminary data.</text>
</comment>
<feature type="transmembrane region" description="Helical" evidence="4">
    <location>
        <begin position="203"/>
        <end position="222"/>
    </location>
</feature>
<protein>
    <submittedName>
        <fullName evidence="6">Hemolysin D</fullName>
    </submittedName>
</protein>
<evidence type="ECO:0000259" key="5">
    <source>
        <dbReference type="Pfam" id="PF25973"/>
    </source>
</evidence>
<dbReference type="AlphaFoldDB" id="A0A512ME81"/>
<evidence type="ECO:0000256" key="1">
    <source>
        <dbReference type="ARBA" id="ARBA00004196"/>
    </source>
</evidence>
<feature type="transmembrane region" description="Helical" evidence="4">
    <location>
        <begin position="377"/>
        <end position="402"/>
    </location>
</feature>
<dbReference type="RefSeq" id="WP_146853532.1">
    <property type="nucleotide sequence ID" value="NZ_BKAG01000040.1"/>
</dbReference>
<feature type="transmembrane region" description="Helical" evidence="4">
    <location>
        <begin position="452"/>
        <end position="471"/>
    </location>
</feature>
<feature type="transmembrane region" description="Helical" evidence="4">
    <location>
        <begin position="169"/>
        <end position="191"/>
    </location>
</feature>
<dbReference type="PANTHER" id="PTHR32347">
    <property type="entry name" value="EFFLUX SYSTEM COMPONENT YKNX-RELATED"/>
    <property type="match status" value="1"/>
</dbReference>
<feature type="coiled-coil region" evidence="3">
    <location>
        <begin position="550"/>
        <end position="577"/>
    </location>
</feature>
<dbReference type="EMBL" id="BKAG01000040">
    <property type="protein sequence ID" value="GEP45026.1"/>
    <property type="molecule type" value="Genomic_DNA"/>
</dbReference>
<gene>
    <name evidence="6" type="ORF">BGE01nite_43170</name>
</gene>
<keyword evidence="4" id="KW-0472">Membrane</keyword>
<dbReference type="PANTHER" id="PTHR32347:SF23">
    <property type="entry name" value="BLL5650 PROTEIN"/>
    <property type="match status" value="1"/>
</dbReference>